<dbReference type="PANTHER" id="PTHR19956:SF5">
    <property type="entry name" value="LAMIN TAIL DOMAIN-CONTAINING PROTEIN 2"/>
    <property type="match status" value="1"/>
</dbReference>
<evidence type="ECO:0000313" key="4">
    <source>
        <dbReference type="RefSeq" id="XP_020037532.1"/>
    </source>
</evidence>
<dbReference type="InterPro" id="IPR052877">
    <property type="entry name" value="Lamin_tail_domain"/>
</dbReference>
<dbReference type="AlphaFoldDB" id="A0A8B7W0R9"/>
<feature type="compositionally biased region" description="Polar residues" evidence="2">
    <location>
        <begin position="555"/>
        <end position="571"/>
    </location>
</feature>
<feature type="region of interest" description="Disordered" evidence="2">
    <location>
        <begin position="494"/>
        <end position="576"/>
    </location>
</feature>
<feature type="coiled-coil region" evidence="1">
    <location>
        <begin position="108"/>
        <end position="160"/>
    </location>
</feature>
<dbReference type="OrthoDB" id="9838108at2759"/>
<dbReference type="GO" id="GO:0005638">
    <property type="term" value="C:lamin filament"/>
    <property type="evidence" value="ECO:0007669"/>
    <property type="project" value="TreeGrafter"/>
</dbReference>
<gene>
    <name evidence="4" type="primary">Lmntd2</name>
</gene>
<dbReference type="PROSITE" id="PS51841">
    <property type="entry name" value="LTD"/>
    <property type="match status" value="1"/>
</dbReference>
<keyword evidence="1" id="KW-0175">Coiled coil</keyword>
<feature type="domain" description="LTD" evidence="3">
    <location>
        <begin position="380"/>
        <end position="497"/>
    </location>
</feature>
<dbReference type="InterPro" id="IPR001322">
    <property type="entry name" value="Lamin_tail_dom"/>
</dbReference>
<dbReference type="Pfam" id="PF00932">
    <property type="entry name" value="LTD"/>
    <property type="match status" value="1"/>
</dbReference>
<accession>A0A8B7W0R9</accession>
<dbReference type="KEGG" id="ccan:109698016"/>
<feature type="region of interest" description="Disordered" evidence="2">
    <location>
        <begin position="322"/>
        <end position="343"/>
    </location>
</feature>
<sequence length="710" mass="78759">MAPKSFQESEEEQVPLAPAGGEPTSHDLGSPVGTPKDAKPHCTPVVSFNLKLAPESLDPRTLRLLWEQRELEIQALRWAIQNGQNARQCHILQEVAGIPPERSSCSQDKFLQNQVQKLTLELKAQKELAQLEKEQLENRLTQTLHTLQQLEAELQTFQKSCLLQLACSSWVDHIVRSQTGSVEVVTAETLMDPSDLSDNDQAPSAGEGFRLEDVDWNSIAHWYPSLFTSINFNSQQKGLQSHPSPPLDTWDSDSPGKHRKKPGKRLQWRSLPWVATSSSGYAGSDSSSCQLVLHSQVQKVTEYPPQVTGLTSAEQIQTCSRSFSKDTEGRGWPALQGTSPLDPPCGASIPKELLSLDLQKIHKHPPSKTALEPQTDPGQRYPGHQLSCCLKIAAVNRREKFIRILNQSSEQTVDLGGFVLQQVVRSFPVCMYRFPPSTLLPPGHHITVWGEGTSSTKKQRRPVSLRQDPFHIHFSQGCVTLLLNPEGQVLSEYQSPHRVTPASKTYADNTDWSIDRFPLSETRPGANAKEQPRQPQPPRKGRAREARAGRRKLGPTSSGTTALPSTPQHQAGSRPELFKMPLSPSTFPGAVPARNTSRRRAVALMTPHPVRTRGILQRQSTRKPFHPGEVPAQPEGAKTEKPQLLPAIPEAGLCLEDCPARRECKVRVCRKTVDRSCPMVALSVQNTAESRFGFRFLSCPPITVDVSRRA</sequence>
<protein>
    <submittedName>
        <fullName evidence="4">Lamin tail domain-containing protein 2</fullName>
    </submittedName>
</protein>
<proteinExistence type="predicted"/>
<reference evidence="4" key="1">
    <citation type="submission" date="2025-08" db="UniProtKB">
        <authorList>
            <consortium name="RefSeq"/>
        </authorList>
    </citation>
    <scope>IDENTIFICATION</scope>
    <source>
        <tissue evidence="4">Leukocyte</tissue>
    </source>
</reference>
<feature type="region of interest" description="Disordered" evidence="2">
    <location>
        <begin position="1"/>
        <end position="40"/>
    </location>
</feature>
<feature type="region of interest" description="Disordered" evidence="2">
    <location>
        <begin position="236"/>
        <end position="265"/>
    </location>
</feature>
<feature type="compositionally biased region" description="Polar residues" evidence="2">
    <location>
        <begin position="502"/>
        <end position="512"/>
    </location>
</feature>
<dbReference type="GO" id="GO:0030527">
    <property type="term" value="F:structural constituent of chromatin"/>
    <property type="evidence" value="ECO:0007669"/>
    <property type="project" value="TreeGrafter"/>
</dbReference>
<dbReference type="Gene3D" id="2.60.40.1260">
    <property type="entry name" value="Lamin Tail domain"/>
    <property type="match status" value="1"/>
</dbReference>
<evidence type="ECO:0000256" key="1">
    <source>
        <dbReference type="SAM" id="Coils"/>
    </source>
</evidence>
<dbReference type="RefSeq" id="XP_020037532.1">
    <property type="nucleotide sequence ID" value="XM_020181943.1"/>
</dbReference>
<dbReference type="InterPro" id="IPR036415">
    <property type="entry name" value="Lamin_tail_dom_sf"/>
</dbReference>
<evidence type="ECO:0000256" key="2">
    <source>
        <dbReference type="SAM" id="MobiDB-lite"/>
    </source>
</evidence>
<evidence type="ECO:0000259" key="3">
    <source>
        <dbReference type="PROSITE" id="PS51841"/>
    </source>
</evidence>
<dbReference type="SUPFAM" id="SSF74853">
    <property type="entry name" value="Lamin A/C globular tail domain"/>
    <property type="match status" value="1"/>
</dbReference>
<dbReference type="CTD" id="256329"/>
<name>A0A8B7W0R9_CASCN</name>
<dbReference type="PANTHER" id="PTHR19956">
    <property type="entry name" value="LAMIN TAIL DOMAIN-CONTAINING PROTEIN 2"/>
    <property type="match status" value="1"/>
</dbReference>
<organism evidence="4">
    <name type="scientific">Castor canadensis</name>
    <name type="common">American beaver</name>
    <dbReference type="NCBI Taxonomy" id="51338"/>
    <lineage>
        <taxon>Eukaryota</taxon>
        <taxon>Metazoa</taxon>
        <taxon>Chordata</taxon>
        <taxon>Craniata</taxon>
        <taxon>Vertebrata</taxon>
        <taxon>Euteleostomi</taxon>
        <taxon>Mammalia</taxon>
        <taxon>Eutheria</taxon>
        <taxon>Euarchontoglires</taxon>
        <taxon>Glires</taxon>
        <taxon>Rodentia</taxon>
        <taxon>Castorimorpha</taxon>
        <taxon>Castoridae</taxon>
        <taxon>Castor</taxon>
    </lineage>
</organism>